<keyword evidence="8" id="KW-1185">Reference proteome</keyword>
<dbReference type="InterPro" id="IPR012732">
    <property type="entry name" value="Thia_CytX"/>
</dbReference>
<dbReference type="KEGG" id="tsu:Tresu_0806"/>
<keyword evidence="3 6" id="KW-0812">Transmembrane</keyword>
<dbReference type="HOGENOM" id="CLU_048240_1_0_12"/>
<evidence type="ECO:0000256" key="2">
    <source>
        <dbReference type="ARBA" id="ARBA00008974"/>
    </source>
</evidence>
<reference evidence="8" key="2">
    <citation type="submission" date="2011-04" db="EMBL/GenBank/DDBJ databases">
        <title>The complete genome of chromosome of Treponema succinifaciens DSM 2489.</title>
        <authorList>
            <person name="Lucas S."/>
            <person name="Copeland A."/>
            <person name="Lapidus A."/>
            <person name="Bruce D."/>
            <person name="Goodwin L."/>
            <person name="Pitluck S."/>
            <person name="Peters L."/>
            <person name="Kyrpides N."/>
            <person name="Mavromatis K."/>
            <person name="Ivanova N."/>
            <person name="Ovchinnikova G."/>
            <person name="Teshima H."/>
            <person name="Detter J.C."/>
            <person name="Tapia R."/>
            <person name="Han C."/>
            <person name="Land M."/>
            <person name="Hauser L."/>
            <person name="Markowitz V."/>
            <person name="Cheng J.-F."/>
            <person name="Hugenholtz P."/>
            <person name="Woyke T."/>
            <person name="Wu D."/>
            <person name="Gronow S."/>
            <person name="Wellnitz S."/>
            <person name="Brambilla E."/>
            <person name="Klenk H.-P."/>
            <person name="Eisen J.A."/>
        </authorList>
    </citation>
    <scope>NUCLEOTIDE SEQUENCE [LARGE SCALE GENOMIC DNA]</scope>
    <source>
        <strain evidence="8">ATCC 33096 / DSM 2489 / 6091</strain>
    </source>
</reference>
<name>F2NXC1_TRES6</name>
<dbReference type="EMBL" id="CP002631">
    <property type="protein sequence ID" value="AEB13734.1"/>
    <property type="molecule type" value="Genomic_DNA"/>
</dbReference>
<keyword evidence="5 6" id="KW-0472">Membrane</keyword>
<feature type="transmembrane region" description="Helical" evidence="6">
    <location>
        <begin position="365"/>
        <end position="383"/>
    </location>
</feature>
<evidence type="ECO:0000256" key="6">
    <source>
        <dbReference type="SAM" id="Phobius"/>
    </source>
</evidence>
<feature type="transmembrane region" description="Helical" evidence="6">
    <location>
        <begin position="214"/>
        <end position="235"/>
    </location>
</feature>
<dbReference type="NCBIfam" id="TIGR02358">
    <property type="entry name" value="thia_cytX"/>
    <property type="match status" value="1"/>
</dbReference>
<dbReference type="AlphaFoldDB" id="F2NXC1"/>
<proteinExistence type="inferred from homology"/>
<comment type="subcellular location">
    <subcellularLocation>
        <location evidence="1">Membrane</location>
        <topology evidence="1">Multi-pass membrane protein</topology>
    </subcellularLocation>
</comment>
<dbReference type="InterPro" id="IPR001248">
    <property type="entry name" value="Pur-cyt_permease"/>
</dbReference>
<evidence type="ECO:0000256" key="3">
    <source>
        <dbReference type="ARBA" id="ARBA00022692"/>
    </source>
</evidence>
<evidence type="ECO:0000256" key="1">
    <source>
        <dbReference type="ARBA" id="ARBA00004141"/>
    </source>
</evidence>
<dbReference type="PANTHER" id="PTHR30569:SF0">
    <property type="entry name" value="CYTOSINE PERMEASE"/>
    <property type="match status" value="1"/>
</dbReference>
<dbReference type="GO" id="GO:0015209">
    <property type="term" value="F:cytosine transmembrane transporter activity"/>
    <property type="evidence" value="ECO:0007669"/>
    <property type="project" value="InterPro"/>
</dbReference>
<dbReference type="Proteomes" id="UP000006852">
    <property type="component" value="Chromosome"/>
</dbReference>
<dbReference type="PANTHER" id="PTHR30569">
    <property type="entry name" value="CYTOSINE TRANSPORTER CODB"/>
    <property type="match status" value="1"/>
</dbReference>
<evidence type="ECO:0000256" key="4">
    <source>
        <dbReference type="ARBA" id="ARBA00022989"/>
    </source>
</evidence>
<evidence type="ECO:0000313" key="7">
    <source>
        <dbReference type="EMBL" id="AEB13734.1"/>
    </source>
</evidence>
<comment type="similarity">
    <text evidence="2">Belongs to the purine-cytosine permease (2.A.39) family.</text>
</comment>
<evidence type="ECO:0000313" key="8">
    <source>
        <dbReference type="Proteomes" id="UP000006852"/>
    </source>
</evidence>
<feature type="transmembrane region" description="Helical" evidence="6">
    <location>
        <begin position="38"/>
        <end position="62"/>
    </location>
</feature>
<accession>F2NXC1</accession>
<keyword evidence="4 6" id="KW-1133">Transmembrane helix</keyword>
<dbReference type="GeneID" id="302997982"/>
<feature type="transmembrane region" description="Helical" evidence="6">
    <location>
        <begin position="140"/>
        <end position="162"/>
    </location>
</feature>
<reference evidence="7 8" key="1">
    <citation type="journal article" date="2011" name="Stand. Genomic Sci.">
        <title>Complete genome sequence of Treponema succinifaciens type strain (6091).</title>
        <authorList>
            <person name="Han C."/>
            <person name="Gronow S."/>
            <person name="Teshima H."/>
            <person name="Lapidus A."/>
            <person name="Nolan M."/>
            <person name="Lucas S."/>
            <person name="Hammon N."/>
            <person name="Deshpande S."/>
            <person name="Cheng J.F."/>
            <person name="Zeytun A."/>
            <person name="Tapia R."/>
            <person name="Goodwin L."/>
            <person name="Pitluck S."/>
            <person name="Liolios K."/>
            <person name="Pagani I."/>
            <person name="Ivanova N."/>
            <person name="Mavromatis K."/>
            <person name="Mikhailova N."/>
            <person name="Huntemann M."/>
            <person name="Pati A."/>
            <person name="Chen A."/>
            <person name="Palaniappan K."/>
            <person name="Land M."/>
            <person name="Hauser L."/>
            <person name="Brambilla E.M."/>
            <person name="Rohde M."/>
            <person name="Goker M."/>
            <person name="Woyke T."/>
            <person name="Bristow J."/>
            <person name="Eisen J.A."/>
            <person name="Markowitz V."/>
            <person name="Hugenholtz P."/>
            <person name="Kyrpides N.C."/>
            <person name="Klenk H.P."/>
            <person name="Detter J.C."/>
        </authorList>
    </citation>
    <scope>NUCLEOTIDE SEQUENCE [LARGE SCALE GENOMIC DNA]</scope>
    <source>
        <strain evidence="8">ATCC 33096 / DSM 2489 / 6091</strain>
    </source>
</reference>
<feature type="transmembrane region" description="Helical" evidence="6">
    <location>
        <begin position="12"/>
        <end position="32"/>
    </location>
</feature>
<feature type="transmembrane region" description="Helical" evidence="6">
    <location>
        <begin position="114"/>
        <end position="133"/>
    </location>
</feature>
<feature type="transmembrane region" description="Helical" evidence="6">
    <location>
        <begin position="82"/>
        <end position="102"/>
    </location>
</feature>
<dbReference type="GO" id="GO:0005886">
    <property type="term" value="C:plasma membrane"/>
    <property type="evidence" value="ECO:0007669"/>
    <property type="project" value="TreeGrafter"/>
</dbReference>
<dbReference type="RefSeq" id="WP_013701027.1">
    <property type="nucleotide sequence ID" value="NC_015385.1"/>
</dbReference>
<feature type="transmembrane region" description="Helical" evidence="6">
    <location>
        <begin position="287"/>
        <end position="304"/>
    </location>
</feature>
<dbReference type="OrthoDB" id="9780088at2"/>
<gene>
    <name evidence="7" type="ordered locus">Tresu_0806</name>
</gene>
<dbReference type="Pfam" id="PF02133">
    <property type="entry name" value="Transp_cyt_pur"/>
    <property type="match status" value="1"/>
</dbReference>
<sequence>MNIKSKEVNMALIWFGAGVSIAEIITGTYFAPLGFSKGILAILAGHIIGCALLFLAGSIGSFSKRSSMETTKGSFGILGSKFFALLNILQLTGWTGIMIYDGALSINGIFKNGAWLWAIVIGLLIAAWIFIGIKNVSKLNVASLSALFILTLVLCKIIFFNGDNSVVSSTQEEAMSFGAAVELAAAMPLSWLPLISDYTKESNKPVMSSLLSSLVYGATSCWMYLIGMGAAIFTSETDISLILLKSGLGWAALVIVILSTVTTTFLDAFSAGISFETISSKPSGKTVALIVTALGTIGAVFLPMDNITDFLYLIGSVFAPMISIQIADFFVLKNDSSAKSIDLQKAVIWILGFALYRISLSWNFILGNTLPVMLIIFAVTVAAQKILGKKK</sequence>
<evidence type="ECO:0000256" key="5">
    <source>
        <dbReference type="ARBA" id="ARBA00023136"/>
    </source>
</evidence>
<dbReference type="InterPro" id="IPR030191">
    <property type="entry name" value="CodB"/>
</dbReference>
<dbReference type="STRING" id="869209.Tresu_0806"/>
<dbReference type="eggNOG" id="COG1457">
    <property type="taxonomic scope" value="Bacteria"/>
</dbReference>
<organism evidence="7 8">
    <name type="scientific">Treponema succinifaciens (strain ATCC 33096 / DSM 2489 / 6091)</name>
    <dbReference type="NCBI Taxonomy" id="869209"/>
    <lineage>
        <taxon>Bacteria</taxon>
        <taxon>Pseudomonadati</taxon>
        <taxon>Spirochaetota</taxon>
        <taxon>Spirochaetia</taxon>
        <taxon>Spirochaetales</taxon>
        <taxon>Treponemataceae</taxon>
        <taxon>Treponema</taxon>
    </lineage>
</organism>
<feature type="transmembrane region" description="Helical" evidence="6">
    <location>
        <begin position="310"/>
        <end position="331"/>
    </location>
</feature>
<protein>
    <submittedName>
        <fullName evidence="7">Hydroxymethylpyrimidine transporter CytX</fullName>
    </submittedName>
</protein>
<dbReference type="Gene3D" id="1.10.4160.10">
    <property type="entry name" value="Hydantoin permease"/>
    <property type="match status" value="1"/>
</dbReference>
<feature type="transmembrane region" description="Helical" evidence="6">
    <location>
        <begin position="247"/>
        <end position="266"/>
    </location>
</feature>